<dbReference type="InterPro" id="IPR036047">
    <property type="entry name" value="F-box-like_dom_sf"/>
</dbReference>
<organism evidence="3 4">
    <name type="scientific">Cinchona calisaya</name>
    <dbReference type="NCBI Taxonomy" id="153742"/>
    <lineage>
        <taxon>Eukaryota</taxon>
        <taxon>Viridiplantae</taxon>
        <taxon>Streptophyta</taxon>
        <taxon>Embryophyta</taxon>
        <taxon>Tracheophyta</taxon>
        <taxon>Spermatophyta</taxon>
        <taxon>Magnoliopsida</taxon>
        <taxon>eudicotyledons</taxon>
        <taxon>Gunneridae</taxon>
        <taxon>Pentapetalae</taxon>
        <taxon>asterids</taxon>
        <taxon>lamiids</taxon>
        <taxon>Gentianales</taxon>
        <taxon>Rubiaceae</taxon>
        <taxon>Cinchonoideae</taxon>
        <taxon>Cinchoneae</taxon>
        <taxon>Cinchona</taxon>
    </lineage>
</organism>
<comment type="caution">
    <text evidence="3">The sequence shown here is derived from an EMBL/GenBank/DDBJ whole genome shotgun (WGS) entry which is preliminary data.</text>
</comment>
<feature type="compositionally biased region" description="Low complexity" evidence="1">
    <location>
        <begin position="1"/>
        <end position="15"/>
    </location>
</feature>
<feature type="transmembrane region" description="Helical" evidence="2">
    <location>
        <begin position="336"/>
        <end position="357"/>
    </location>
</feature>
<evidence type="ECO:0008006" key="5">
    <source>
        <dbReference type="Google" id="ProtNLM"/>
    </source>
</evidence>
<evidence type="ECO:0000313" key="4">
    <source>
        <dbReference type="Proteomes" id="UP001630127"/>
    </source>
</evidence>
<evidence type="ECO:0000313" key="3">
    <source>
        <dbReference type="EMBL" id="KAL3518586.1"/>
    </source>
</evidence>
<evidence type="ECO:0000256" key="2">
    <source>
        <dbReference type="SAM" id="Phobius"/>
    </source>
</evidence>
<reference evidence="3 4" key="1">
    <citation type="submission" date="2024-11" db="EMBL/GenBank/DDBJ databases">
        <title>A near-complete genome assembly of Cinchona calisaya.</title>
        <authorList>
            <person name="Lian D.C."/>
            <person name="Zhao X.W."/>
            <person name="Wei L."/>
        </authorList>
    </citation>
    <scope>NUCLEOTIDE SEQUENCE [LARGE SCALE GENOMIC DNA]</scope>
    <source>
        <tissue evidence="3">Nenye</tissue>
    </source>
</reference>
<dbReference type="AlphaFoldDB" id="A0ABD2ZGI6"/>
<dbReference type="PANTHER" id="PTHR33736">
    <property type="entry name" value="F-BOX PROTEIN-RELATED"/>
    <property type="match status" value="1"/>
</dbReference>
<protein>
    <recommendedName>
        <fullName evidence="5">F-box protein</fullName>
    </recommendedName>
</protein>
<evidence type="ECO:0000256" key="1">
    <source>
        <dbReference type="SAM" id="MobiDB-lite"/>
    </source>
</evidence>
<sequence length="358" mass="40013">MMMSSTTCSISTTTTAEEHGGGATAITAVHPDIIQTHILTRLDGPTLASTSCASSHLHTLCTEENLWKKICNSNWPSTAHAGVQDAVSRFPSGHRSFYSDSFPALHQHHHQPAARRRPKSKNNENNMFDTLELISAVDVHYGSELVYSKVIMTETVSGWFMCSPFRIDLLAPKEIVPAPVKFDGEEGKCMARVEENMRLSWIVIDPAKKRALNLSSLRPVEIRRHWLTGEIQVLYATAMAAGGASSGVCGEFVNCKVVVTCGGKDGGDLQVREISMQVEDMEGKIINGKDSLVILHDAMEGKRRKREIGEEKMMHEMFLESRREWRLRKQNRERRLDMVCVAAGVSIFMAFWMFVLFG</sequence>
<name>A0ABD2ZGI6_9GENT</name>
<dbReference type="Gene3D" id="1.20.1280.50">
    <property type="match status" value="1"/>
</dbReference>
<keyword evidence="4" id="KW-1185">Reference proteome</keyword>
<dbReference type="SUPFAM" id="SSF81383">
    <property type="entry name" value="F-box domain"/>
    <property type="match status" value="1"/>
</dbReference>
<dbReference type="Proteomes" id="UP001630127">
    <property type="component" value="Unassembled WGS sequence"/>
</dbReference>
<accession>A0ABD2ZGI6</accession>
<dbReference type="PANTHER" id="PTHR33736:SF18">
    <property type="entry name" value="F-BOX DOMAIN-CONTAINING PROTEIN"/>
    <property type="match status" value="1"/>
</dbReference>
<keyword evidence="2" id="KW-0812">Transmembrane</keyword>
<feature type="region of interest" description="Disordered" evidence="1">
    <location>
        <begin position="1"/>
        <end position="21"/>
    </location>
</feature>
<keyword evidence="2" id="KW-1133">Transmembrane helix</keyword>
<proteinExistence type="predicted"/>
<dbReference type="InterPro" id="IPR045283">
    <property type="entry name" value="AT3G44326-like"/>
</dbReference>
<keyword evidence="2" id="KW-0472">Membrane</keyword>
<dbReference type="EMBL" id="JBJUIK010000009">
    <property type="protein sequence ID" value="KAL3518586.1"/>
    <property type="molecule type" value="Genomic_DNA"/>
</dbReference>
<gene>
    <name evidence="3" type="ORF">ACH5RR_021175</name>
</gene>